<dbReference type="EMBL" id="JARJLG010000027">
    <property type="protein sequence ID" value="KAJ7768630.1"/>
    <property type="molecule type" value="Genomic_DNA"/>
</dbReference>
<evidence type="ECO:0000313" key="3">
    <source>
        <dbReference type="EMBL" id="KAJ7768630.1"/>
    </source>
</evidence>
<dbReference type="InterPro" id="IPR046521">
    <property type="entry name" value="DUF6698"/>
</dbReference>
<name>A0AAD7JQR8_9AGAR</name>
<dbReference type="Proteomes" id="UP001215280">
    <property type="component" value="Unassembled WGS sequence"/>
</dbReference>
<dbReference type="EMBL" id="JARJLG010000069">
    <property type="protein sequence ID" value="KAJ7753951.1"/>
    <property type="molecule type" value="Genomic_DNA"/>
</dbReference>
<reference evidence="3" key="1">
    <citation type="submission" date="2023-03" db="EMBL/GenBank/DDBJ databases">
        <title>Massive genome expansion in bonnet fungi (Mycena s.s.) driven by repeated elements and novel gene families across ecological guilds.</title>
        <authorList>
            <consortium name="Lawrence Berkeley National Laboratory"/>
            <person name="Harder C.B."/>
            <person name="Miyauchi S."/>
            <person name="Viragh M."/>
            <person name="Kuo A."/>
            <person name="Thoen E."/>
            <person name="Andreopoulos B."/>
            <person name="Lu D."/>
            <person name="Skrede I."/>
            <person name="Drula E."/>
            <person name="Henrissat B."/>
            <person name="Morin E."/>
            <person name="Kohler A."/>
            <person name="Barry K."/>
            <person name="LaButti K."/>
            <person name="Morin E."/>
            <person name="Salamov A."/>
            <person name="Lipzen A."/>
            <person name="Mereny Z."/>
            <person name="Hegedus B."/>
            <person name="Baldrian P."/>
            <person name="Stursova M."/>
            <person name="Weitz H."/>
            <person name="Taylor A."/>
            <person name="Grigoriev I.V."/>
            <person name="Nagy L.G."/>
            <person name="Martin F."/>
            <person name="Kauserud H."/>
        </authorList>
    </citation>
    <scope>NUCLEOTIDE SEQUENCE</scope>
    <source>
        <strain evidence="3">CBHHK188m</strain>
    </source>
</reference>
<evidence type="ECO:0000313" key="4">
    <source>
        <dbReference type="Proteomes" id="UP001215280"/>
    </source>
</evidence>
<gene>
    <name evidence="3" type="ORF">DFH07DRAFT_915367</name>
    <name evidence="2" type="ORF">DFH07DRAFT_921253</name>
</gene>
<sequence>MRPASGNTDMRFSSQAIMLRTRENAPTLSQSSCVHRLVTDIFGSRAKKSVQGTGRGIRKLAALFGEVVHIIAEAQAYERNPLPEDHGIDEYSRDTTPEEHAWLARKRNHERNYEAYRIIDRLIPGLTTKIAGMSISEKNDYFVLIQKGANDARSDDFKRVTWSMGTWINQDRDRPDLKDRSTRGVEHDITGGLLTSIKSDWNDPKVRDAFRSSIDLSHNYFFRVFYDGFKAGHPQNVEPGYLKSRYLVKSYKAVFTAPSSANKEEEDENTPPPKRHKTSTGKAIGKNVATILGMNGQVTPRSIAYVAVLVWFSLTTASSWNVQEYYQVSLHQLYDFIVDFFESPAEGTQARERANALLSWWNKQIFPAHAASADTNKASVSSRAALWEERAEMEA</sequence>
<dbReference type="Pfam" id="PF20414">
    <property type="entry name" value="DUF6698"/>
    <property type="match status" value="1"/>
</dbReference>
<evidence type="ECO:0000256" key="1">
    <source>
        <dbReference type="SAM" id="MobiDB-lite"/>
    </source>
</evidence>
<protein>
    <submittedName>
        <fullName evidence="3">Uncharacterized protein</fullName>
    </submittedName>
</protein>
<feature type="region of interest" description="Disordered" evidence="1">
    <location>
        <begin position="259"/>
        <end position="280"/>
    </location>
</feature>
<organism evidence="3 4">
    <name type="scientific">Mycena maculata</name>
    <dbReference type="NCBI Taxonomy" id="230809"/>
    <lineage>
        <taxon>Eukaryota</taxon>
        <taxon>Fungi</taxon>
        <taxon>Dikarya</taxon>
        <taxon>Basidiomycota</taxon>
        <taxon>Agaricomycotina</taxon>
        <taxon>Agaricomycetes</taxon>
        <taxon>Agaricomycetidae</taxon>
        <taxon>Agaricales</taxon>
        <taxon>Marasmiineae</taxon>
        <taxon>Mycenaceae</taxon>
        <taxon>Mycena</taxon>
    </lineage>
</organism>
<comment type="caution">
    <text evidence="3">The sequence shown here is derived from an EMBL/GenBank/DDBJ whole genome shotgun (WGS) entry which is preliminary data.</text>
</comment>
<evidence type="ECO:0000313" key="2">
    <source>
        <dbReference type="EMBL" id="KAJ7753951.1"/>
    </source>
</evidence>
<dbReference type="AlphaFoldDB" id="A0AAD7JQR8"/>
<accession>A0AAD7JQR8</accession>
<keyword evidence="4" id="KW-1185">Reference proteome</keyword>
<proteinExistence type="predicted"/>